<evidence type="ECO:0000313" key="3">
    <source>
        <dbReference type="EMBL" id="MEQ5841125.1"/>
    </source>
</evidence>
<evidence type="ECO:0000313" key="4">
    <source>
        <dbReference type="Proteomes" id="UP001469089"/>
    </source>
</evidence>
<dbReference type="Proteomes" id="UP001469089">
    <property type="component" value="Unassembled WGS sequence"/>
</dbReference>
<feature type="compositionally biased region" description="Basic residues" evidence="1">
    <location>
        <begin position="106"/>
        <end position="118"/>
    </location>
</feature>
<name>A0ABV1LR30_9BURK</name>
<dbReference type="EMBL" id="JAOALG010000001">
    <property type="protein sequence ID" value="MEQ5841125.1"/>
    <property type="molecule type" value="Genomic_DNA"/>
</dbReference>
<sequence length="164" mass="17049">MPPESNVTNRLPRALVWLIGAAAASVIVLCLAGTYTLLVLPGMLTHSASSQAPAPASATMSGAAPDVANMPPLPATASVPASATSSSSSTPPAHTKPVSRTPVQRHAQHVVSHHRKPAVRTVAPTVKRTASKAPNALWSPAYIDDDGYWHPGYWATPDGNEIQP</sequence>
<keyword evidence="2" id="KW-0812">Transmembrane</keyword>
<evidence type="ECO:0000256" key="1">
    <source>
        <dbReference type="SAM" id="MobiDB-lite"/>
    </source>
</evidence>
<gene>
    <name evidence="3" type="ORF">N0A02_16995</name>
</gene>
<evidence type="ECO:0000256" key="2">
    <source>
        <dbReference type="SAM" id="Phobius"/>
    </source>
</evidence>
<protein>
    <submittedName>
        <fullName evidence="3">Uncharacterized protein</fullName>
    </submittedName>
</protein>
<feature type="transmembrane region" description="Helical" evidence="2">
    <location>
        <begin position="15"/>
        <end position="40"/>
    </location>
</feature>
<dbReference type="RefSeq" id="WP_349543096.1">
    <property type="nucleotide sequence ID" value="NZ_JAOALG010000001.1"/>
</dbReference>
<accession>A0ABV1LR30</accession>
<comment type="caution">
    <text evidence="3">The sequence shown here is derived from an EMBL/GenBank/DDBJ whole genome shotgun (WGS) entry which is preliminary data.</text>
</comment>
<feature type="region of interest" description="Disordered" evidence="1">
    <location>
        <begin position="48"/>
        <end position="119"/>
    </location>
</feature>
<keyword evidence="4" id="KW-1185">Reference proteome</keyword>
<feature type="compositionally biased region" description="Low complexity" evidence="1">
    <location>
        <begin position="75"/>
        <end position="96"/>
    </location>
</feature>
<feature type="compositionally biased region" description="Low complexity" evidence="1">
    <location>
        <begin position="48"/>
        <end position="58"/>
    </location>
</feature>
<keyword evidence="2" id="KW-1133">Transmembrane helix</keyword>
<reference evidence="3 4" key="1">
    <citation type="journal article" date="2024" name="Chem. Sci.">
        <title>Discovery of a lagriamide polyketide by integrated genome mining, isotopic labeling, and untargeted metabolomics.</title>
        <authorList>
            <person name="Fergusson C.H."/>
            <person name="Saulog J."/>
            <person name="Paulo B.S."/>
            <person name="Wilson D.M."/>
            <person name="Liu D.Y."/>
            <person name="Morehouse N.J."/>
            <person name="Waterworth S."/>
            <person name="Barkei J."/>
            <person name="Gray C.A."/>
            <person name="Kwan J.C."/>
            <person name="Eustaquio A.S."/>
            <person name="Linington R.G."/>
        </authorList>
    </citation>
    <scope>NUCLEOTIDE SEQUENCE [LARGE SCALE GENOMIC DNA]</scope>
    <source>
        <strain evidence="3 4">RL17-338-BIF-B</strain>
    </source>
</reference>
<keyword evidence="2" id="KW-0472">Membrane</keyword>
<organism evidence="3 4">
    <name type="scientific">Paraburkholderia acidicola</name>
    <dbReference type="NCBI Taxonomy" id="1912599"/>
    <lineage>
        <taxon>Bacteria</taxon>
        <taxon>Pseudomonadati</taxon>
        <taxon>Pseudomonadota</taxon>
        <taxon>Betaproteobacteria</taxon>
        <taxon>Burkholderiales</taxon>
        <taxon>Burkholderiaceae</taxon>
        <taxon>Paraburkholderia</taxon>
    </lineage>
</organism>
<proteinExistence type="predicted"/>